<dbReference type="Proteomes" id="UP000258309">
    <property type="component" value="Unassembled WGS sequence"/>
</dbReference>
<name>A0A3E2HN67_SCYLI</name>
<evidence type="ECO:0000313" key="4">
    <source>
        <dbReference type="EMBL" id="RFU34817.1"/>
    </source>
</evidence>
<feature type="compositionally biased region" description="Low complexity" evidence="3">
    <location>
        <begin position="399"/>
        <end position="408"/>
    </location>
</feature>
<keyword evidence="5" id="KW-1185">Reference proteome</keyword>
<dbReference type="GO" id="GO:0000785">
    <property type="term" value="C:chromatin"/>
    <property type="evidence" value="ECO:0007669"/>
    <property type="project" value="InterPro"/>
</dbReference>
<feature type="non-terminal residue" evidence="4">
    <location>
        <position position="561"/>
    </location>
</feature>
<dbReference type="PANTHER" id="PTHR21521">
    <property type="entry name" value="AMUN, ISOFORM A"/>
    <property type="match status" value="1"/>
</dbReference>
<evidence type="ECO:0000256" key="3">
    <source>
        <dbReference type="SAM" id="MobiDB-lite"/>
    </source>
</evidence>
<dbReference type="OrthoDB" id="8249012at2759"/>
<dbReference type="AlphaFoldDB" id="A0A3E2HN67"/>
<organism evidence="4 5">
    <name type="scientific">Scytalidium lignicola</name>
    <name type="common">Hyphomycete</name>
    <dbReference type="NCBI Taxonomy" id="5539"/>
    <lineage>
        <taxon>Eukaryota</taxon>
        <taxon>Fungi</taxon>
        <taxon>Dikarya</taxon>
        <taxon>Ascomycota</taxon>
        <taxon>Pezizomycotina</taxon>
        <taxon>Leotiomycetes</taxon>
        <taxon>Leotiomycetes incertae sedis</taxon>
        <taxon>Scytalidium</taxon>
    </lineage>
</organism>
<dbReference type="InterPro" id="IPR000116">
    <property type="entry name" value="HMGA"/>
</dbReference>
<evidence type="ECO:0000256" key="2">
    <source>
        <dbReference type="ARBA" id="ARBA00023125"/>
    </source>
</evidence>
<proteinExistence type="predicted"/>
<keyword evidence="1" id="KW-0677">Repeat</keyword>
<dbReference type="SMART" id="SM00384">
    <property type="entry name" value="AT_hook"/>
    <property type="match status" value="11"/>
</dbReference>
<dbReference type="GO" id="GO:0003677">
    <property type="term" value="F:DNA binding"/>
    <property type="evidence" value="ECO:0007669"/>
    <property type="project" value="UniProtKB-KW"/>
</dbReference>
<dbReference type="PRINTS" id="PR00930">
    <property type="entry name" value="HIGHMOBLTYIY"/>
</dbReference>
<dbReference type="GO" id="GO:0006355">
    <property type="term" value="P:regulation of DNA-templated transcription"/>
    <property type="evidence" value="ECO:0007669"/>
    <property type="project" value="InterPro"/>
</dbReference>
<protein>
    <submittedName>
        <fullName evidence="4">Uncharacterized protein</fullName>
    </submittedName>
</protein>
<dbReference type="PANTHER" id="PTHR21521:SF0">
    <property type="entry name" value="AMUN, ISOFORM A"/>
    <property type="match status" value="1"/>
</dbReference>
<dbReference type="STRING" id="5539.A0A3E2HN67"/>
<gene>
    <name evidence="4" type="ORF">B7463_g1567</name>
</gene>
<dbReference type="InterPro" id="IPR017956">
    <property type="entry name" value="AT_hook_DNA-bd_motif"/>
</dbReference>
<evidence type="ECO:0000313" key="5">
    <source>
        <dbReference type="Proteomes" id="UP000258309"/>
    </source>
</evidence>
<dbReference type="EMBL" id="NCSJ02000016">
    <property type="protein sequence ID" value="RFU34817.1"/>
    <property type="molecule type" value="Genomic_DNA"/>
</dbReference>
<keyword evidence="2" id="KW-0238">DNA-binding</keyword>
<sequence>MLSATLISLEEFRSALQRYPDLISKLTKPSKGGLPTLEELDTFRYVEAPARFSKGSAEFMEREDVMKLVDWKLRHGVFRPTLPKLVASNTNELVKQTLTDAFALYDQPPTKPSAVVKKLSASLKGIGPATASLLLSVYDPTKIVFFSDEAYRWLCAGGNKAAEIKYNFREIDDLFEKSRALMERLQMPALDIERVAYVLMKEDEPLLSKKTDVLMPERNLENTSDEYELDGQTALSDQATAMIDEVHDDLMNIIEEDNPEKSELPLQGSGLEDTLMSPATTSTGVLEEHIEMTVVEKDTLMSPPGDSSAQSSGAIDEEVTQQVAADLSKADEESKVGALKRKAESEDSESPSKKRRGRPPKPATEKEAPAAGTPRKRGRPAGTTTSSSAKKLRGRPKRVPTTATTVAARKPRGRPPKTDSEVTPKRGRPAKAETQSPSKRGRPPKVKEDTETAPAEPKGKRGRPPKDAAPVAKKGRGRPPKSATEEKTEDGGKVSKAPAESEKKPRGRPAKAVTTEEKKPRGRPPQAKKAASSNPAAGVSKTRGRPRKFKIMFSVRKPSGA</sequence>
<dbReference type="GO" id="GO:0005634">
    <property type="term" value="C:nucleus"/>
    <property type="evidence" value="ECO:0007669"/>
    <property type="project" value="InterPro"/>
</dbReference>
<dbReference type="Pfam" id="PF02178">
    <property type="entry name" value="AT_hook"/>
    <property type="match status" value="10"/>
</dbReference>
<accession>A0A3E2HN67</accession>
<comment type="caution">
    <text evidence="4">The sequence shown here is derived from an EMBL/GenBank/DDBJ whole genome shotgun (WGS) entry which is preliminary data.</text>
</comment>
<feature type="non-terminal residue" evidence="4">
    <location>
        <position position="1"/>
    </location>
</feature>
<dbReference type="PRINTS" id="PR00929">
    <property type="entry name" value="ATHOOK"/>
</dbReference>
<feature type="compositionally biased region" description="Basic and acidic residues" evidence="3">
    <location>
        <begin position="483"/>
        <end position="504"/>
    </location>
</feature>
<reference evidence="4 5" key="1">
    <citation type="submission" date="2018-05" db="EMBL/GenBank/DDBJ databases">
        <title>Draft genome sequence of Scytalidium lignicola DSM 105466, a ubiquitous saprotrophic fungus.</title>
        <authorList>
            <person name="Buettner E."/>
            <person name="Gebauer A.M."/>
            <person name="Hofrichter M."/>
            <person name="Liers C."/>
            <person name="Kellner H."/>
        </authorList>
    </citation>
    <scope>NUCLEOTIDE SEQUENCE [LARGE SCALE GENOMIC DNA]</scope>
    <source>
        <strain evidence="4 5">DSM 105466</strain>
    </source>
</reference>
<feature type="region of interest" description="Disordered" evidence="3">
    <location>
        <begin position="327"/>
        <end position="561"/>
    </location>
</feature>
<feature type="compositionally biased region" description="Basic and acidic residues" evidence="3">
    <location>
        <begin position="328"/>
        <end position="345"/>
    </location>
</feature>
<evidence type="ECO:0000256" key="1">
    <source>
        <dbReference type="ARBA" id="ARBA00022737"/>
    </source>
</evidence>